<gene>
    <name evidence="1" type="ORF">LCGC14_1123840</name>
</gene>
<organism evidence="1">
    <name type="scientific">marine sediment metagenome</name>
    <dbReference type="NCBI Taxonomy" id="412755"/>
    <lineage>
        <taxon>unclassified sequences</taxon>
        <taxon>metagenomes</taxon>
        <taxon>ecological metagenomes</taxon>
    </lineage>
</organism>
<accession>A0A0F9PLE6</accession>
<dbReference type="EMBL" id="LAZR01005218">
    <property type="protein sequence ID" value="KKN01831.1"/>
    <property type="molecule type" value="Genomic_DNA"/>
</dbReference>
<dbReference type="AlphaFoldDB" id="A0A0F9PLE6"/>
<evidence type="ECO:0000313" key="1">
    <source>
        <dbReference type="EMBL" id="KKN01831.1"/>
    </source>
</evidence>
<protein>
    <submittedName>
        <fullName evidence="1">Uncharacterized protein</fullName>
    </submittedName>
</protein>
<reference evidence="1" key="1">
    <citation type="journal article" date="2015" name="Nature">
        <title>Complex archaea that bridge the gap between prokaryotes and eukaryotes.</title>
        <authorList>
            <person name="Spang A."/>
            <person name="Saw J.H."/>
            <person name="Jorgensen S.L."/>
            <person name="Zaremba-Niedzwiedzka K."/>
            <person name="Martijn J."/>
            <person name="Lind A.E."/>
            <person name="van Eijk R."/>
            <person name="Schleper C."/>
            <person name="Guy L."/>
            <person name="Ettema T.J."/>
        </authorList>
    </citation>
    <scope>NUCLEOTIDE SEQUENCE</scope>
</reference>
<name>A0A0F9PLE6_9ZZZZ</name>
<sequence>MNHDKDSDSLAEFEEDLTEYIGKNEHSKDLALPQQSMPKRMYVLPVSNLPFFPAQVQP</sequence>
<proteinExistence type="predicted"/>
<comment type="caution">
    <text evidence="1">The sequence shown here is derived from an EMBL/GenBank/DDBJ whole genome shotgun (WGS) entry which is preliminary data.</text>
</comment>
<feature type="non-terminal residue" evidence="1">
    <location>
        <position position="58"/>
    </location>
</feature>